<protein>
    <submittedName>
        <fullName evidence="3">DUF2268 domain-containing putative Zn-dependent protease</fullName>
    </submittedName>
</protein>
<gene>
    <name evidence="3" type="ORF">V6624_11935</name>
</gene>
<sequence length="432" mass="50219">MRNFFLALFLIFIKSSYCQTANQKFVSTDIENFWNAYDKIISTNDSISQLRFLNEFYLEKASPGLKSLIEVRHYTPKEFLGAITKYPKFWNSLKPNTTNLNSIYSEIETDISKLKEAYPELKPSTIYFSIGAFRTNGTIQNDRILIGSELSLADENTFIDELPEWRKAFYKEYNPRKNIALLCTHEYIHTQQKEFSENLLLMCLYEGVAEFVSCKVTGKKSSSPAIEFGKNNEKKVIDQFVSDLYIMSNNYNWLWGENRNDLKVRDLGYYIGYEICERYYNASKNKSEAIKKLIQLDFANDKEVEKIVDASKLLPKSLNQLESDYEKQRPKVTAIAPFKNGDQKVKSGVTEFTITFSEPLNGYNTGLDFGPLGEESCPKIKPERNWSSDKKSWTFKADLEPNKKYQILITNNFRKQNGVRLKPYLIEFQTEK</sequence>
<keyword evidence="1" id="KW-0732">Signal</keyword>
<evidence type="ECO:0000313" key="3">
    <source>
        <dbReference type="EMBL" id="WXK52341.1"/>
    </source>
</evidence>
<keyword evidence="4" id="KW-1185">Reference proteome</keyword>
<feature type="chain" id="PRO_5045152660" evidence="1">
    <location>
        <begin position="21"/>
        <end position="432"/>
    </location>
</feature>
<keyword evidence="3" id="KW-0645">Protease</keyword>
<dbReference type="InterPro" id="IPR018728">
    <property type="entry name" value="DUF2268"/>
</dbReference>
<feature type="signal peptide" evidence="1">
    <location>
        <begin position="1"/>
        <end position="20"/>
    </location>
</feature>
<dbReference type="Proteomes" id="UP001447857">
    <property type="component" value="Chromosome"/>
</dbReference>
<dbReference type="GO" id="GO:0008233">
    <property type="term" value="F:peptidase activity"/>
    <property type="evidence" value="ECO:0007669"/>
    <property type="project" value="UniProtKB-KW"/>
</dbReference>
<dbReference type="GO" id="GO:0006508">
    <property type="term" value="P:proteolysis"/>
    <property type="evidence" value="ECO:0007669"/>
    <property type="project" value="UniProtKB-KW"/>
</dbReference>
<proteinExistence type="predicted"/>
<evidence type="ECO:0000259" key="2">
    <source>
        <dbReference type="Pfam" id="PF10026"/>
    </source>
</evidence>
<name>A0ABZ2QLC4_9FLAO</name>
<keyword evidence="3" id="KW-0378">Hydrolase</keyword>
<dbReference type="RefSeq" id="WP_111287071.1">
    <property type="nucleotide sequence ID" value="NZ_CP147988.1"/>
</dbReference>
<evidence type="ECO:0000313" key="4">
    <source>
        <dbReference type="Proteomes" id="UP001447857"/>
    </source>
</evidence>
<organism evidence="3 4">
    <name type="scientific">Flavobacterium ginsenosidimutans</name>
    <dbReference type="NCBI Taxonomy" id="687844"/>
    <lineage>
        <taxon>Bacteria</taxon>
        <taxon>Pseudomonadati</taxon>
        <taxon>Bacteroidota</taxon>
        <taxon>Flavobacteriia</taxon>
        <taxon>Flavobacteriales</taxon>
        <taxon>Flavobacteriaceae</taxon>
        <taxon>Flavobacterium</taxon>
    </lineage>
</organism>
<feature type="domain" description="DUF2268" evidence="2">
    <location>
        <begin position="175"/>
        <end position="289"/>
    </location>
</feature>
<accession>A0ABZ2QLC4</accession>
<dbReference type="Pfam" id="PF10026">
    <property type="entry name" value="DUF2268"/>
    <property type="match status" value="1"/>
</dbReference>
<dbReference type="EMBL" id="CP147988">
    <property type="protein sequence ID" value="WXK52341.1"/>
    <property type="molecule type" value="Genomic_DNA"/>
</dbReference>
<evidence type="ECO:0000256" key="1">
    <source>
        <dbReference type="SAM" id="SignalP"/>
    </source>
</evidence>
<reference evidence="3 4" key="1">
    <citation type="submission" date="2024-02" db="EMBL/GenBank/DDBJ databases">
        <title>complete genome of Flavobacterium ginsenosidimutans Str. YTB16.</title>
        <authorList>
            <person name="Wang Q."/>
        </authorList>
    </citation>
    <scope>NUCLEOTIDE SEQUENCE [LARGE SCALE GENOMIC DNA]</scope>
    <source>
        <strain evidence="3 4">YTB16</strain>
    </source>
</reference>